<feature type="compositionally biased region" description="Polar residues" evidence="1">
    <location>
        <begin position="76"/>
        <end position="91"/>
    </location>
</feature>
<sequence length="155" mass="17123">DIDTLGGAGFASQRYIFGPLPLHLPRAQYRGICIDLVSPPHSSKTTASEFTLVLKTSLSPPSPPDHPRVPPEPQPASLSYETSFNHDSTSKVGKGGHQLCIPFSDFRATYRGREIDHSDPKWQPLHTEEIYEMSIMCRSGFGKQQGDFELVIASI</sequence>
<keyword evidence="4" id="KW-1185">Reference proteome</keyword>
<dbReference type="OrthoDB" id="426386at2759"/>
<dbReference type="Pfam" id="PF08547">
    <property type="entry name" value="CIA30"/>
    <property type="match status" value="1"/>
</dbReference>
<dbReference type="Proteomes" id="UP000193986">
    <property type="component" value="Unassembled WGS sequence"/>
</dbReference>
<gene>
    <name evidence="3" type="ORF">BCR39DRAFT_449296</name>
</gene>
<feature type="compositionally biased region" description="Pro residues" evidence="1">
    <location>
        <begin position="60"/>
        <end position="74"/>
    </location>
</feature>
<evidence type="ECO:0000256" key="1">
    <source>
        <dbReference type="SAM" id="MobiDB-lite"/>
    </source>
</evidence>
<evidence type="ECO:0000313" key="3">
    <source>
        <dbReference type="EMBL" id="ORY28649.1"/>
    </source>
</evidence>
<evidence type="ECO:0000259" key="2">
    <source>
        <dbReference type="Pfam" id="PF08547"/>
    </source>
</evidence>
<evidence type="ECO:0000313" key="4">
    <source>
        <dbReference type="Proteomes" id="UP000193986"/>
    </source>
</evidence>
<name>A0A1Y2B1D4_9TREE</name>
<feature type="non-terminal residue" evidence="3">
    <location>
        <position position="155"/>
    </location>
</feature>
<dbReference type="STRING" id="71784.A0A1Y2B1D4"/>
<feature type="non-terminal residue" evidence="3">
    <location>
        <position position="1"/>
    </location>
</feature>
<protein>
    <recommendedName>
        <fullName evidence="2">NADH:ubiquinone oxidoreductase intermediate-associated protein 30 domain-containing protein</fullName>
    </recommendedName>
</protein>
<feature type="region of interest" description="Disordered" evidence="1">
    <location>
        <begin position="56"/>
        <end position="93"/>
    </location>
</feature>
<feature type="domain" description="NADH:ubiquinone oxidoreductase intermediate-associated protein 30" evidence="2">
    <location>
        <begin position="7"/>
        <end position="152"/>
    </location>
</feature>
<reference evidence="3 4" key="1">
    <citation type="submission" date="2016-07" db="EMBL/GenBank/DDBJ databases">
        <title>Pervasive Adenine N6-methylation of Active Genes in Fungi.</title>
        <authorList>
            <consortium name="DOE Joint Genome Institute"/>
            <person name="Mondo S.J."/>
            <person name="Dannebaum R.O."/>
            <person name="Kuo R.C."/>
            <person name="Labutti K."/>
            <person name="Haridas S."/>
            <person name="Kuo A."/>
            <person name="Salamov A."/>
            <person name="Ahrendt S.R."/>
            <person name="Lipzen A."/>
            <person name="Sullivan W."/>
            <person name="Andreopoulos W.B."/>
            <person name="Clum A."/>
            <person name="Lindquist E."/>
            <person name="Daum C."/>
            <person name="Ramamoorthy G.K."/>
            <person name="Gryganskyi A."/>
            <person name="Culley D."/>
            <person name="Magnuson J.K."/>
            <person name="James T.Y."/>
            <person name="O'Malley M.A."/>
            <person name="Stajich J.E."/>
            <person name="Spatafora J.W."/>
            <person name="Visel A."/>
            <person name="Grigoriev I.V."/>
        </authorList>
    </citation>
    <scope>NUCLEOTIDE SEQUENCE [LARGE SCALE GENOMIC DNA]</scope>
    <source>
        <strain evidence="3 4">68-887.2</strain>
    </source>
</reference>
<proteinExistence type="predicted"/>
<dbReference type="InParanoid" id="A0A1Y2B1D4"/>
<dbReference type="AlphaFoldDB" id="A0A1Y2B1D4"/>
<accession>A0A1Y2B1D4</accession>
<dbReference type="EMBL" id="MCFC01000030">
    <property type="protein sequence ID" value="ORY28649.1"/>
    <property type="molecule type" value="Genomic_DNA"/>
</dbReference>
<comment type="caution">
    <text evidence="3">The sequence shown here is derived from an EMBL/GenBank/DDBJ whole genome shotgun (WGS) entry which is preliminary data.</text>
</comment>
<dbReference type="InterPro" id="IPR013857">
    <property type="entry name" value="NADH-UbQ_OxRdtase-assoc_prot30"/>
</dbReference>
<organism evidence="3 4">
    <name type="scientific">Naematelia encephala</name>
    <dbReference type="NCBI Taxonomy" id="71784"/>
    <lineage>
        <taxon>Eukaryota</taxon>
        <taxon>Fungi</taxon>
        <taxon>Dikarya</taxon>
        <taxon>Basidiomycota</taxon>
        <taxon>Agaricomycotina</taxon>
        <taxon>Tremellomycetes</taxon>
        <taxon>Tremellales</taxon>
        <taxon>Naemateliaceae</taxon>
        <taxon>Naematelia</taxon>
    </lineage>
</organism>